<dbReference type="Gene3D" id="3.90.1340.10">
    <property type="entry name" value="Phage tail collar domain"/>
    <property type="match status" value="1"/>
</dbReference>
<protein>
    <submittedName>
        <fullName evidence="2">Phage tail protein</fullName>
    </submittedName>
</protein>
<accession>A0A431UL56</accession>
<dbReference type="SUPFAM" id="SSF88874">
    <property type="entry name" value="Receptor-binding domain of short tail fibre protein gp12"/>
    <property type="match status" value="1"/>
</dbReference>
<evidence type="ECO:0000313" key="2">
    <source>
        <dbReference type="EMBL" id="RTQ90567.1"/>
    </source>
</evidence>
<organism evidence="2 3">
    <name type="scientific">Lysinibacillus telephonicus</name>
    <dbReference type="NCBI Taxonomy" id="1714840"/>
    <lineage>
        <taxon>Bacteria</taxon>
        <taxon>Bacillati</taxon>
        <taxon>Bacillota</taxon>
        <taxon>Bacilli</taxon>
        <taxon>Bacillales</taxon>
        <taxon>Bacillaceae</taxon>
        <taxon>Lysinibacillus</taxon>
    </lineage>
</organism>
<dbReference type="OrthoDB" id="9810174at2"/>
<dbReference type="EMBL" id="RXNR01000048">
    <property type="protein sequence ID" value="RTQ90567.1"/>
    <property type="molecule type" value="Genomic_DNA"/>
</dbReference>
<sequence length="164" mass="17486">MAEPFLGEIRLFSINYAPEGWAPCNGQMLPINTNQALYSLLGNVYGGDGVTTFALPDLRGRVPIHVSPSYPLGVSAGEETHTLTISEMPTHHHQVQGSSTPSEAISPQGNVWANHNDLYASGPTVDMNSASLTPAGGGQPHNNMQPFLGVQFCIAIEGIYPSRN</sequence>
<dbReference type="InterPro" id="IPR037053">
    <property type="entry name" value="Phage_tail_collar_dom_sf"/>
</dbReference>
<dbReference type="Pfam" id="PF07484">
    <property type="entry name" value="Collar"/>
    <property type="match status" value="1"/>
</dbReference>
<reference evidence="2 3" key="1">
    <citation type="submission" date="2018-12" db="EMBL/GenBank/DDBJ databases">
        <authorList>
            <person name="Yu L."/>
        </authorList>
    </citation>
    <scope>NUCLEOTIDE SEQUENCE [LARGE SCALE GENOMIC DNA]</scope>
    <source>
        <strain evidence="2 3">S5H2222</strain>
    </source>
</reference>
<dbReference type="Proteomes" id="UP000276349">
    <property type="component" value="Unassembled WGS sequence"/>
</dbReference>
<gene>
    <name evidence="2" type="ORF">EKG35_14655</name>
</gene>
<name>A0A431UL56_9BACI</name>
<evidence type="ECO:0000259" key="1">
    <source>
        <dbReference type="Pfam" id="PF07484"/>
    </source>
</evidence>
<dbReference type="AlphaFoldDB" id="A0A431UL56"/>
<proteinExistence type="predicted"/>
<keyword evidence="3" id="KW-1185">Reference proteome</keyword>
<comment type="caution">
    <text evidence="2">The sequence shown here is derived from an EMBL/GenBank/DDBJ whole genome shotgun (WGS) entry which is preliminary data.</text>
</comment>
<dbReference type="InterPro" id="IPR011083">
    <property type="entry name" value="Phage_tail_collar_dom"/>
</dbReference>
<evidence type="ECO:0000313" key="3">
    <source>
        <dbReference type="Proteomes" id="UP000276349"/>
    </source>
</evidence>
<dbReference type="RefSeq" id="WP_126295308.1">
    <property type="nucleotide sequence ID" value="NZ_CP155468.1"/>
</dbReference>
<feature type="domain" description="Phage tail collar" evidence="1">
    <location>
        <begin position="7"/>
        <end position="63"/>
    </location>
</feature>